<protein>
    <submittedName>
        <fullName evidence="2">ABC-type uncharacterized transport system YnjBCD ATPase subunit</fullName>
    </submittedName>
</protein>
<dbReference type="Proteomes" id="UP000539111">
    <property type="component" value="Unassembled WGS sequence"/>
</dbReference>
<proteinExistence type="predicted"/>
<evidence type="ECO:0000313" key="3">
    <source>
        <dbReference type="Proteomes" id="UP000539111"/>
    </source>
</evidence>
<name>A0A7Z0CZI2_9MICO</name>
<dbReference type="EMBL" id="JACBZP010000001">
    <property type="protein sequence ID" value="NYI66356.1"/>
    <property type="molecule type" value="Genomic_DNA"/>
</dbReference>
<comment type="caution">
    <text evidence="2">The sequence shown here is derived from an EMBL/GenBank/DDBJ whole genome shotgun (WGS) entry which is preliminary data.</text>
</comment>
<gene>
    <name evidence="2" type="ORF">BJY26_000662</name>
</gene>
<dbReference type="InterPro" id="IPR027417">
    <property type="entry name" value="P-loop_NTPase"/>
</dbReference>
<feature type="region of interest" description="Disordered" evidence="1">
    <location>
        <begin position="1"/>
        <end position="24"/>
    </location>
</feature>
<keyword evidence="3" id="KW-1185">Reference proteome</keyword>
<dbReference type="RefSeq" id="WP_179425642.1">
    <property type="nucleotide sequence ID" value="NZ_JACBZP010000001.1"/>
</dbReference>
<organism evidence="2 3">
    <name type="scientific">Spelaeicoccus albus</name>
    <dbReference type="NCBI Taxonomy" id="1280376"/>
    <lineage>
        <taxon>Bacteria</taxon>
        <taxon>Bacillati</taxon>
        <taxon>Actinomycetota</taxon>
        <taxon>Actinomycetes</taxon>
        <taxon>Micrococcales</taxon>
        <taxon>Brevibacteriaceae</taxon>
        <taxon>Spelaeicoccus</taxon>
    </lineage>
</organism>
<dbReference type="SUPFAM" id="SSF52540">
    <property type="entry name" value="P-loop containing nucleoside triphosphate hydrolases"/>
    <property type="match status" value="1"/>
</dbReference>
<evidence type="ECO:0000313" key="2">
    <source>
        <dbReference type="EMBL" id="NYI66356.1"/>
    </source>
</evidence>
<dbReference type="AlphaFoldDB" id="A0A7Z0CZI2"/>
<evidence type="ECO:0000256" key="1">
    <source>
        <dbReference type="SAM" id="MobiDB-lite"/>
    </source>
</evidence>
<dbReference type="Gene3D" id="3.40.50.300">
    <property type="entry name" value="P-loop containing nucleotide triphosphate hydrolases"/>
    <property type="match status" value="1"/>
</dbReference>
<accession>A0A7Z0CZI2</accession>
<sequence>MTTDSDRPGTRGPGSDGGPDAASGLVARLPLTSGSSLDITVRPGEVFALFGPSGDELAELLRLAARTLTTRTPPAGCRVFLDGAPGPAGRGDVLMLERDGTRYPASRLAAAMTRVRSSSHGKARTADALDRALASRPRVLLLDCPLAVLGDAPDSPPADALRAALTGFPGCVVMTTDDAGVAESADRIAVIDDGAAQIGTPAEVRAHPRSTYAARLADVNFFTGLARGGRLSIGHSSISAPTELKGRVLITVPPRAVTVYPDEPGGADRDVFEARIAHLAGGRRAEGSTVPEGRTLRLGLSPVDPERGLELTALASAQIPWTLGQRVFARVDTSQLSASYFSD</sequence>
<reference evidence="2 3" key="1">
    <citation type="submission" date="2020-07" db="EMBL/GenBank/DDBJ databases">
        <title>Sequencing the genomes of 1000 actinobacteria strains.</title>
        <authorList>
            <person name="Klenk H.-P."/>
        </authorList>
    </citation>
    <scope>NUCLEOTIDE SEQUENCE [LARGE SCALE GENOMIC DNA]</scope>
    <source>
        <strain evidence="2 3">DSM 26341</strain>
    </source>
</reference>